<gene>
    <name evidence="1" type="ORF">Ahy_B01g053359</name>
</gene>
<evidence type="ECO:0000313" key="1">
    <source>
        <dbReference type="EMBL" id="RYR29066.1"/>
    </source>
</evidence>
<organism evidence="1 2">
    <name type="scientific">Arachis hypogaea</name>
    <name type="common">Peanut</name>
    <dbReference type="NCBI Taxonomy" id="3818"/>
    <lineage>
        <taxon>Eukaryota</taxon>
        <taxon>Viridiplantae</taxon>
        <taxon>Streptophyta</taxon>
        <taxon>Embryophyta</taxon>
        <taxon>Tracheophyta</taxon>
        <taxon>Spermatophyta</taxon>
        <taxon>Magnoliopsida</taxon>
        <taxon>eudicotyledons</taxon>
        <taxon>Gunneridae</taxon>
        <taxon>Pentapetalae</taxon>
        <taxon>rosids</taxon>
        <taxon>fabids</taxon>
        <taxon>Fabales</taxon>
        <taxon>Fabaceae</taxon>
        <taxon>Papilionoideae</taxon>
        <taxon>50 kb inversion clade</taxon>
        <taxon>dalbergioids sensu lato</taxon>
        <taxon>Dalbergieae</taxon>
        <taxon>Pterocarpus clade</taxon>
        <taxon>Arachis</taxon>
    </lineage>
</organism>
<reference evidence="1 2" key="1">
    <citation type="submission" date="2019-01" db="EMBL/GenBank/DDBJ databases">
        <title>Sequencing of cultivated peanut Arachis hypogaea provides insights into genome evolution and oil improvement.</title>
        <authorList>
            <person name="Chen X."/>
        </authorList>
    </citation>
    <scope>NUCLEOTIDE SEQUENCE [LARGE SCALE GENOMIC DNA]</scope>
    <source>
        <strain evidence="2">cv. Fuhuasheng</strain>
        <tissue evidence="1">Leaves</tissue>
    </source>
</reference>
<name>A0A445ARK1_ARAHY</name>
<keyword evidence="2" id="KW-1185">Reference proteome</keyword>
<dbReference type="AlphaFoldDB" id="A0A445ARK1"/>
<accession>A0A445ARK1</accession>
<evidence type="ECO:0000313" key="2">
    <source>
        <dbReference type="Proteomes" id="UP000289738"/>
    </source>
</evidence>
<sequence>MTRSYPIWRGQVCTTWRGSTRGGFGWMSHSSAHSLRGGVLRRTPFTCHSGSAPSYCRMLHTSWGCPWMFHERYRVLPQMPLTIPYGYMHGLTL</sequence>
<dbReference type="EMBL" id="SDMP01000011">
    <property type="protein sequence ID" value="RYR29066.1"/>
    <property type="molecule type" value="Genomic_DNA"/>
</dbReference>
<dbReference type="Proteomes" id="UP000289738">
    <property type="component" value="Chromosome B01"/>
</dbReference>
<protein>
    <submittedName>
        <fullName evidence="1">Uncharacterized protein</fullName>
    </submittedName>
</protein>
<comment type="caution">
    <text evidence="1">The sequence shown here is derived from an EMBL/GenBank/DDBJ whole genome shotgun (WGS) entry which is preliminary data.</text>
</comment>
<proteinExistence type="predicted"/>